<dbReference type="Proteomes" id="UP000053424">
    <property type="component" value="Unassembled WGS sequence"/>
</dbReference>
<evidence type="ECO:0000313" key="1">
    <source>
        <dbReference type="EMBL" id="KIM35017.1"/>
    </source>
</evidence>
<dbReference type="OrthoDB" id="2996761at2759"/>
<dbReference type="EMBL" id="KN831835">
    <property type="protein sequence ID" value="KIM35017.1"/>
    <property type="molecule type" value="Genomic_DNA"/>
</dbReference>
<evidence type="ECO:0000313" key="2">
    <source>
        <dbReference type="Proteomes" id="UP000053424"/>
    </source>
</evidence>
<dbReference type="HOGENOM" id="CLU_1415316_0_0_1"/>
<reference evidence="1 2" key="1">
    <citation type="submission" date="2014-04" db="EMBL/GenBank/DDBJ databases">
        <authorList>
            <consortium name="DOE Joint Genome Institute"/>
            <person name="Kuo A."/>
            <person name="Gay G."/>
            <person name="Dore J."/>
            <person name="Kohler A."/>
            <person name="Nagy L.G."/>
            <person name="Floudas D."/>
            <person name="Copeland A."/>
            <person name="Barry K.W."/>
            <person name="Cichocki N."/>
            <person name="Veneault-Fourrey C."/>
            <person name="LaButti K."/>
            <person name="Lindquist E.A."/>
            <person name="Lipzen A."/>
            <person name="Lundell T."/>
            <person name="Morin E."/>
            <person name="Murat C."/>
            <person name="Sun H."/>
            <person name="Tunlid A."/>
            <person name="Henrissat B."/>
            <person name="Grigoriev I.V."/>
            <person name="Hibbett D.S."/>
            <person name="Martin F."/>
            <person name="Nordberg H.P."/>
            <person name="Cantor M.N."/>
            <person name="Hua S.X."/>
        </authorList>
    </citation>
    <scope>NUCLEOTIDE SEQUENCE [LARGE SCALE GENOMIC DNA]</scope>
    <source>
        <strain evidence="2">h7</strain>
    </source>
</reference>
<sequence length="166" mass="18991">MALKLQVMRTVRETIEFNPSDYDYLPPNFQPPQDGSAGFRFGKQALLDELPMPFLPNGLIPKLGYHIQPPRFHFGWAFTPDEFYVVAARCGFAVRNITPLPPDVTPSILYLDTYRAKKELANILRDKLGIHTCSPDFNILYPKKGHISISLTNNYKRGNRRPPDED</sequence>
<accession>A0A0C2Y1P8</accession>
<gene>
    <name evidence="1" type="ORF">M413DRAFT_32834</name>
</gene>
<keyword evidence="2" id="KW-1185">Reference proteome</keyword>
<reference evidence="2" key="2">
    <citation type="submission" date="2015-01" db="EMBL/GenBank/DDBJ databases">
        <title>Evolutionary Origins and Diversification of the Mycorrhizal Mutualists.</title>
        <authorList>
            <consortium name="DOE Joint Genome Institute"/>
            <consortium name="Mycorrhizal Genomics Consortium"/>
            <person name="Kohler A."/>
            <person name="Kuo A."/>
            <person name="Nagy L.G."/>
            <person name="Floudas D."/>
            <person name="Copeland A."/>
            <person name="Barry K.W."/>
            <person name="Cichocki N."/>
            <person name="Veneault-Fourrey C."/>
            <person name="LaButti K."/>
            <person name="Lindquist E.A."/>
            <person name="Lipzen A."/>
            <person name="Lundell T."/>
            <person name="Morin E."/>
            <person name="Murat C."/>
            <person name="Riley R."/>
            <person name="Ohm R."/>
            <person name="Sun H."/>
            <person name="Tunlid A."/>
            <person name="Henrissat B."/>
            <person name="Grigoriev I.V."/>
            <person name="Hibbett D.S."/>
            <person name="Martin F."/>
        </authorList>
    </citation>
    <scope>NUCLEOTIDE SEQUENCE [LARGE SCALE GENOMIC DNA]</scope>
    <source>
        <strain evidence="2">h7</strain>
    </source>
</reference>
<proteinExistence type="predicted"/>
<organism evidence="1 2">
    <name type="scientific">Hebeloma cylindrosporum</name>
    <dbReference type="NCBI Taxonomy" id="76867"/>
    <lineage>
        <taxon>Eukaryota</taxon>
        <taxon>Fungi</taxon>
        <taxon>Dikarya</taxon>
        <taxon>Basidiomycota</taxon>
        <taxon>Agaricomycotina</taxon>
        <taxon>Agaricomycetes</taxon>
        <taxon>Agaricomycetidae</taxon>
        <taxon>Agaricales</taxon>
        <taxon>Agaricineae</taxon>
        <taxon>Hymenogastraceae</taxon>
        <taxon>Hebeloma</taxon>
    </lineage>
</organism>
<feature type="non-terminal residue" evidence="1">
    <location>
        <position position="1"/>
    </location>
</feature>
<name>A0A0C2Y1P8_HEBCY</name>
<dbReference type="AlphaFoldDB" id="A0A0C2Y1P8"/>
<protein>
    <submittedName>
        <fullName evidence="1">Uncharacterized protein</fullName>
    </submittedName>
</protein>